<proteinExistence type="predicted"/>
<name>A0A0S2IPW8_LEPBO</name>
<gene>
    <name evidence="1" type="ORF">LBBP_01420</name>
</gene>
<dbReference type="EMBL" id="CP012029">
    <property type="protein sequence ID" value="ALO25711.1"/>
    <property type="molecule type" value="Genomic_DNA"/>
</dbReference>
<dbReference type="PATRIC" id="fig|280505.15.peg.1388"/>
<accession>A0A0S2IPW8</accession>
<evidence type="ECO:0000313" key="1">
    <source>
        <dbReference type="EMBL" id="ALO25711.1"/>
    </source>
</evidence>
<protein>
    <submittedName>
        <fullName evidence="1">Uncharacterized protein</fullName>
    </submittedName>
</protein>
<reference evidence="1 2" key="1">
    <citation type="journal article" date="2015" name="PLoS Negl. Trop. Dis.">
        <title>Distribution of Plasmids in Distinct Leptospira Pathogenic Species.</title>
        <authorList>
            <person name="Wang Y."/>
            <person name="Zhuang X."/>
            <person name="Zhong Y."/>
            <person name="Zhang C."/>
            <person name="Zhang Y."/>
            <person name="Zeng L."/>
            <person name="Zhu Y."/>
            <person name="He P."/>
            <person name="Dong K."/>
            <person name="Pal U."/>
            <person name="Guo X."/>
            <person name="Qin J."/>
        </authorList>
    </citation>
    <scope>NUCLEOTIDE SEQUENCE [LARGE SCALE GENOMIC DNA]</scope>
    <source>
        <strain evidence="1 2">56604</strain>
    </source>
</reference>
<dbReference type="Proteomes" id="UP000058857">
    <property type="component" value="Chromosome 1"/>
</dbReference>
<organism evidence="1">
    <name type="scientific">Leptospira borgpetersenii serovar Ballum</name>
    <dbReference type="NCBI Taxonomy" id="280505"/>
    <lineage>
        <taxon>Bacteria</taxon>
        <taxon>Pseudomonadati</taxon>
        <taxon>Spirochaetota</taxon>
        <taxon>Spirochaetia</taxon>
        <taxon>Leptospirales</taxon>
        <taxon>Leptospiraceae</taxon>
        <taxon>Leptospira</taxon>
    </lineage>
</organism>
<dbReference type="AlphaFoldDB" id="A0A0S2IPW8"/>
<evidence type="ECO:0000313" key="2">
    <source>
        <dbReference type="Proteomes" id="UP000058857"/>
    </source>
</evidence>
<sequence>MLYTEVFFEFIKPIRILKRCGCIGFVRSVSTELKRYENRYSF</sequence>